<gene>
    <name evidence="2" type="ORF">B0T14DRAFT_415907</name>
</gene>
<comment type="caution">
    <text evidence="2">The sequence shown here is derived from an EMBL/GenBank/DDBJ whole genome shotgun (WGS) entry which is preliminary data.</text>
</comment>
<evidence type="ECO:0000256" key="1">
    <source>
        <dbReference type="SAM" id="MobiDB-lite"/>
    </source>
</evidence>
<dbReference type="Pfam" id="PF11578">
    <property type="entry name" value="DUF3237"/>
    <property type="match status" value="1"/>
</dbReference>
<dbReference type="EMBL" id="JAULSU010000001">
    <property type="protein sequence ID" value="KAK0632754.1"/>
    <property type="molecule type" value="Genomic_DNA"/>
</dbReference>
<dbReference type="Gene3D" id="2.40.160.20">
    <property type="match status" value="1"/>
</dbReference>
<organism evidence="2 3">
    <name type="scientific">Immersiella caudata</name>
    <dbReference type="NCBI Taxonomy" id="314043"/>
    <lineage>
        <taxon>Eukaryota</taxon>
        <taxon>Fungi</taxon>
        <taxon>Dikarya</taxon>
        <taxon>Ascomycota</taxon>
        <taxon>Pezizomycotina</taxon>
        <taxon>Sordariomycetes</taxon>
        <taxon>Sordariomycetidae</taxon>
        <taxon>Sordariales</taxon>
        <taxon>Lasiosphaeriaceae</taxon>
        <taxon>Immersiella</taxon>
    </lineage>
</organism>
<protein>
    <submittedName>
        <fullName evidence="2">Uncharacterized protein</fullName>
    </submittedName>
</protein>
<proteinExistence type="predicted"/>
<feature type="region of interest" description="Disordered" evidence="1">
    <location>
        <begin position="86"/>
        <end position="126"/>
    </location>
</feature>
<evidence type="ECO:0000313" key="3">
    <source>
        <dbReference type="Proteomes" id="UP001175000"/>
    </source>
</evidence>
<accession>A0AA39XF40</accession>
<dbReference type="AlphaFoldDB" id="A0AA39XF40"/>
<dbReference type="PANTHER" id="PTHR37315:SF1">
    <property type="entry name" value="UPF0311 PROTEIN BLR7842"/>
    <property type="match status" value="1"/>
</dbReference>
<dbReference type="InterPro" id="IPR020915">
    <property type="entry name" value="UPF0311"/>
</dbReference>
<evidence type="ECO:0000313" key="2">
    <source>
        <dbReference type="EMBL" id="KAK0632754.1"/>
    </source>
</evidence>
<reference evidence="2" key="1">
    <citation type="submission" date="2023-06" db="EMBL/GenBank/DDBJ databases">
        <title>Genome-scale phylogeny and comparative genomics of the fungal order Sordariales.</title>
        <authorList>
            <consortium name="Lawrence Berkeley National Laboratory"/>
            <person name="Hensen N."/>
            <person name="Bonometti L."/>
            <person name="Westerberg I."/>
            <person name="Brannstrom I.O."/>
            <person name="Guillou S."/>
            <person name="Cros-Aarteil S."/>
            <person name="Calhoun S."/>
            <person name="Haridas S."/>
            <person name="Kuo A."/>
            <person name="Mondo S."/>
            <person name="Pangilinan J."/>
            <person name="Riley R."/>
            <person name="Labutti K."/>
            <person name="Andreopoulos B."/>
            <person name="Lipzen A."/>
            <person name="Chen C."/>
            <person name="Yanf M."/>
            <person name="Daum C."/>
            <person name="Ng V."/>
            <person name="Clum A."/>
            <person name="Steindorff A."/>
            <person name="Ohm R."/>
            <person name="Martin F."/>
            <person name="Silar P."/>
            <person name="Natvig D."/>
            <person name="Lalanne C."/>
            <person name="Gautier V."/>
            <person name="Ament-Velasquez S.L."/>
            <person name="Kruys A."/>
            <person name="Hutchinson M.I."/>
            <person name="Powell A.J."/>
            <person name="Barry K."/>
            <person name="Miller A.N."/>
            <person name="Grigoriev I.V."/>
            <person name="Debuchy R."/>
            <person name="Gladieux P."/>
            <person name="Thoren M.H."/>
            <person name="Johannesson H."/>
        </authorList>
    </citation>
    <scope>NUCLEOTIDE SEQUENCE</scope>
    <source>
        <strain evidence="2">CBS 606.72</strain>
    </source>
</reference>
<name>A0AA39XF40_9PEZI</name>
<dbReference type="PANTHER" id="PTHR37315">
    <property type="entry name" value="UPF0311 PROTEIN BLR7842"/>
    <property type="match status" value="1"/>
</dbReference>
<dbReference type="Proteomes" id="UP001175000">
    <property type="component" value="Unassembled WGS sequence"/>
</dbReference>
<keyword evidence="3" id="KW-1185">Reference proteome</keyword>
<sequence>MPRPVEADVHGSFVEFRSGSDDKCVSVQCMYCQQVRAKNTTRQRAHLLKCENYLRSHPEALQSAGDSDASGEPTFAVVDGFDDTGARTDPALNYTPNPRINGRPSLGHDGTPAAKKHKSKHNFSNLPDLPLQEVHAAFDEFKVNEDDKTMSARCKYCGQTRAKNTSRQREHLLSCAGYADVLREKIPANSLLSQFDPDDIASTVSIPAPTLELDFRMSIQVKPTLAVGEGNIGRLSWVSCRGGHWAGRWGKGVVAPGGQDTQTAVSDTATSISARYLLQTNDEDPAPIVCNISGWLTAEKEIMEKLQDPVAADNVSASRYKLRVTMELESGDSRYPGLKQALWVGSGCRRGTEIVYDFYRTN</sequence>